<accession>A0AAN8FZC6</accession>
<keyword evidence="2" id="KW-0694">RNA-binding</keyword>
<reference evidence="4 5" key="1">
    <citation type="submission" date="2019-10" db="EMBL/GenBank/DDBJ databases">
        <title>Assembly and Annotation for the nematode Trichostrongylus colubriformis.</title>
        <authorList>
            <person name="Martin J."/>
        </authorList>
    </citation>
    <scope>NUCLEOTIDE SEQUENCE [LARGE SCALE GENOMIC DNA]</scope>
    <source>
        <strain evidence="4">G859</strain>
        <tissue evidence="4">Whole worm</tissue>
    </source>
</reference>
<evidence type="ECO:0000256" key="1">
    <source>
        <dbReference type="ARBA" id="ARBA00022737"/>
    </source>
</evidence>
<dbReference type="SMART" id="SM00322">
    <property type="entry name" value="KH"/>
    <property type="match status" value="2"/>
</dbReference>
<organism evidence="4 5">
    <name type="scientific">Trichostrongylus colubriformis</name>
    <name type="common">Black scour worm</name>
    <dbReference type="NCBI Taxonomy" id="6319"/>
    <lineage>
        <taxon>Eukaryota</taxon>
        <taxon>Metazoa</taxon>
        <taxon>Ecdysozoa</taxon>
        <taxon>Nematoda</taxon>
        <taxon>Chromadorea</taxon>
        <taxon>Rhabditida</taxon>
        <taxon>Rhabditina</taxon>
        <taxon>Rhabditomorpha</taxon>
        <taxon>Strongyloidea</taxon>
        <taxon>Trichostrongylidae</taxon>
        <taxon>Trichostrongylus</taxon>
    </lineage>
</organism>
<dbReference type="PROSITE" id="PS50084">
    <property type="entry name" value="KH_TYPE_1"/>
    <property type="match status" value="2"/>
</dbReference>
<proteinExistence type="predicted"/>
<evidence type="ECO:0000313" key="5">
    <source>
        <dbReference type="Proteomes" id="UP001331761"/>
    </source>
</evidence>
<dbReference type="Gene3D" id="3.30.1370.10">
    <property type="entry name" value="K Homology domain, type 1"/>
    <property type="match status" value="2"/>
</dbReference>
<name>A0AAN8FZC6_TRICO</name>
<dbReference type="GO" id="GO:0003723">
    <property type="term" value="F:RNA binding"/>
    <property type="evidence" value="ECO:0007669"/>
    <property type="project" value="UniProtKB-UniRule"/>
</dbReference>
<gene>
    <name evidence="4" type="ORF">GCK32_016341</name>
</gene>
<evidence type="ECO:0000256" key="2">
    <source>
        <dbReference type="PROSITE-ProRule" id="PRU00117"/>
    </source>
</evidence>
<dbReference type="Pfam" id="PF00013">
    <property type="entry name" value="KH_1"/>
    <property type="match status" value="2"/>
</dbReference>
<feature type="domain" description="K Homology" evidence="3">
    <location>
        <begin position="149"/>
        <end position="218"/>
    </location>
</feature>
<dbReference type="Proteomes" id="UP001331761">
    <property type="component" value="Unassembled WGS sequence"/>
</dbReference>
<comment type="caution">
    <text evidence="4">The sequence shown here is derived from an EMBL/GenBank/DDBJ whole genome shotgun (WGS) entry which is preliminary data.</text>
</comment>
<keyword evidence="5" id="KW-1185">Reference proteome</keyword>
<dbReference type="InterPro" id="IPR004088">
    <property type="entry name" value="KH_dom_type_1"/>
</dbReference>
<dbReference type="CDD" id="cd00105">
    <property type="entry name" value="KH-I"/>
    <property type="match status" value="1"/>
</dbReference>
<dbReference type="InterPro" id="IPR004087">
    <property type="entry name" value="KH_dom"/>
</dbReference>
<evidence type="ECO:0000313" key="4">
    <source>
        <dbReference type="EMBL" id="KAK5980155.1"/>
    </source>
</evidence>
<dbReference type="InterPro" id="IPR036612">
    <property type="entry name" value="KH_dom_type_1_sf"/>
</dbReference>
<dbReference type="SUPFAM" id="SSF54791">
    <property type="entry name" value="Eukaryotic type KH-domain (KH-domain type I)"/>
    <property type="match status" value="2"/>
</dbReference>
<dbReference type="AlphaFoldDB" id="A0AAN8FZC6"/>
<protein>
    <recommendedName>
        <fullName evidence="3">K Homology domain-containing protein</fullName>
    </recommendedName>
</protein>
<dbReference type="PANTHER" id="PTHR10288">
    <property type="entry name" value="KH DOMAIN CONTAINING RNA BINDING PROTEIN"/>
    <property type="match status" value="1"/>
</dbReference>
<feature type="domain" description="K Homology" evidence="3">
    <location>
        <begin position="39"/>
        <end position="111"/>
    </location>
</feature>
<keyword evidence="1" id="KW-0677">Repeat</keyword>
<evidence type="ECO:0000259" key="3">
    <source>
        <dbReference type="SMART" id="SM00322"/>
    </source>
</evidence>
<sequence>MARHSVAGVEIAKEVEEDRRILEPIDIPAIKRKKANDIDNITVRLLLSPEDVGALLGSQGERVKTIKREQKCFVKVNEEICAGSSDRLCIVKGDVPNVVCGVGELIKTIAEHRSGESANSVLLDVLRRRNGDWPYGKNHAAGILKAKRTSNGSELEIPLKYIGAVMGRRGHVVRDIETYSLCKVQVFKEAADGRGIIRITGPEENVDIAKSMVERVVNEDYIYNLPSLHPSSSQ</sequence>
<dbReference type="EMBL" id="WIXE01007759">
    <property type="protein sequence ID" value="KAK5980155.1"/>
    <property type="molecule type" value="Genomic_DNA"/>
</dbReference>